<gene>
    <name evidence="2" type="ORF">MtrunA17_Chr1g0200711</name>
</gene>
<dbReference type="OrthoDB" id="1419547at2759"/>
<proteinExistence type="predicted"/>
<name>A0A396JTC9_MEDTR</name>
<sequence length="265" mass="31040">MATTSSNDEAKQNIFNELETITDEFDHPFTPDQIETIAKFICVDYDDRRLRIQGDIVSKYFDKTPQFLAFGYLDQMLEKLSQHTPLDMVEKHVEIFSFLIQELKGYFVGAVWLHKLESLVRENETYVRELEETQKQLKEIFNERLESIREEREQLLGDLQVRKVQLYCSEENISDQAFAEYLQNSEMIKGVFEKEMRKVQDTIEEIMSDVKPALTFKAKSKLLSLEFDIFSPTIIREKYTRSSSAYDKTGWLEGTSSGSQARFTL</sequence>
<evidence type="ECO:0000313" key="2">
    <source>
        <dbReference type="EMBL" id="RHN81579.1"/>
    </source>
</evidence>
<protein>
    <submittedName>
        <fullName evidence="2">Uncharacterized protein</fullName>
    </submittedName>
</protein>
<reference evidence="3" key="1">
    <citation type="journal article" date="2018" name="Nat. Plants">
        <title>Whole-genome landscape of Medicago truncatula symbiotic genes.</title>
        <authorList>
            <person name="Pecrix Y."/>
            <person name="Staton S.E."/>
            <person name="Sallet E."/>
            <person name="Lelandais-Briere C."/>
            <person name="Moreau S."/>
            <person name="Carrere S."/>
            <person name="Blein T."/>
            <person name="Jardinaud M.F."/>
            <person name="Latrasse D."/>
            <person name="Zouine M."/>
            <person name="Zahm M."/>
            <person name="Kreplak J."/>
            <person name="Mayjonade B."/>
            <person name="Satge C."/>
            <person name="Perez M."/>
            <person name="Cauet S."/>
            <person name="Marande W."/>
            <person name="Chantry-Darmon C."/>
            <person name="Lopez-Roques C."/>
            <person name="Bouchez O."/>
            <person name="Berard A."/>
            <person name="Debelle F."/>
            <person name="Munos S."/>
            <person name="Bendahmane A."/>
            <person name="Berges H."/>
            <person name="Niebel A."/>
            <person name="Buitink J."/>
            <person name="Frugier F."/>
            <person name="Benhamed M."/>
            <person name="Crespi M."/>
            <person name="Gouzy J."/>
            <person name="Gamas P."/>
        </authorList>
    </citation>
    <scope>NUCLEOTIDE SEQUENCE [LARGE SCALE GENOMIC DNA]</scope>
    <source>
        <strain evidence="3">cv. Jemalong A17</strain>
    </source>
</reference>
<dbReference type="Gramene" id="rna5648">
    <property type="protein sequence ID" value="RHN81579.1"/>
    <property type="gene ID" value="gene5648"/>
</dbReference>
<dbReference type="EMBL" id="PSQE01000001">
    <property type="protein sequence ID" value="RHN81579.1"/>
    <property type="molecule type" value="Genomic_DNA"/>
</dbReference>
<keyword evidence="1" id="KW-0175">Coiled coil</keyword>
<evidence type="ECO:0000313" key="3">
    <source>
        <dbReference type="Proteomes" id="UP000265566"/>
    </source>
</evidence>
<comment type="caution">
    <text evidence="2">The sequence shown here is derived from an EMBL/GenBank/DDBJ whole genome shotgun (WGS) entry which is preliminary data.</text>
</comment>
<dbReference type="AlphaFoldDB" id="A0A396JTC9"/>
<feature type="coiled-coil region" evidence="1">
    <location>
        <begin position="113"/>
        <end position="158"/>
    </location>
</feature>
<organism evidence="2 3">
    <name type="scientific">Medicago truncatula</name>
    <name type="common">Barrel medic</name>
    <name type="synonym">Medicago tribuloides</name>
    <dbReference type="NCBI Taxonomy" id="3880"/>
    <lineage>
        <taxon>Eukaryota</taxon>
        <taxon>Viridiplantae</taxon>
        <taxon>Streptophyta</taxon>
        <taxon>Embryophyta</taxon>
        <taxon>Tracheophyta</taxon>
        <taxon>Spermatophyta</taxon>
        <taxon>Magnoliopsida</taxon>
        <taxon>eudicotyledons</taxon>
        <taxon>Gunneridae</taxon>
        <taxon>Pentapetalae</taxon>
        <taxon>rosids</taxon>
        <taxon>fabids</taxon>
        <taxon>Fabales</taxon>
        <taxon>Fabaceae</taxon>
        <taxon>Papilionoideae</taxon>
        <taxon>50 kb inversion clade</taxon>
        <taxon>NPAAA clade</taxon>
        <taxon>Hologalegina</taxon>
        <taxon>IRL clade</taxon>
        <taxon>Trifolieae</taxon>
        <taxon>Medicago</taxon>
    </lineage>
</organism>
<evidence type="ECO:0000256" key="1">
    <source>
        <dbReference type="SAM" id="Coils"/>
    </source>
</evidence>
<accession>A0A396JTC9</accession>
<dbReference type="Proteomes" id="UP000265566">
    <property type="component" value="Chromosome 1"/>
</dbReference>